<evidence type="ECO:0000313" key="2">
    <source>
        <dbReference type="Proteomes" id="UP001595530"/>
    </source>
</evidence>
<evidence type="ECO:0000313" key="1">
    <source>
        <dbReference type="EMBL" id="MFC3110467.1"/>
    </source>
</evidence>
<keyword evidence="2" id="KW-1185">Reference proteome</keyword>
<sequence length="70" mass="7805">ALLVNFFSCCTALFFCRATLLPVLLFQAAHRCAGRLNRAVFPPLLNGSRTIAKVAEDWQAISKRNILERA</sequence>
<proteinExistence type="predicted"/>
<feature type="non-terminal residue" evidence="1">
    <location>
        <position position="1"/>
    </location>
</feature>
<reference evidence="2" key="1">
    <citation type="journal article" date="2019" name="Int. J. Syst. Evol. Microbiol.">
        <title>The Global Catalogue of Microorganisms (GCM) 10K type strain sequencing project: providing services to taxonomists for standard genome sequencing and annotation.</title>
        <authorList>
            <consortium name="The Broad Institute Genomics Platform"/>
            <consortium name="The Broad Institute Genome Sequencing Center for Infectious Disease"/>
            <person name="Wu L."/>
            <person name="Ma J."/>
        </authorList>
    </citation>
    <scope>NUCLEOTIDE SEQUENCE [LARGE SCALE GENOMIC DNA]</scope>
    <source>
        <strain evidence="2">KCTC 42986</strain>
    </source>
</reference>
<organism evidence="1 2">
    <name type="scientific">Undibacterium arcticum</name>
    <dbReference type="NCBI Taxonomy" id="1762892"/>
    <lineage>
        <taxon>Bacteria</taxon>
        <taxon>Pseudomonadati</taxon>
        <taxon>Pseudomonadota</taxon>
        <taxon>Betaproteobacteria</taxon>
        <taxon>Burkholderiales</taxon>
        <taxon>Oxalobacteraceae</taxon>
        <taxon>Undibacterium</taxon>
    </lineage>
</organism>
<dbReference type="EMBL" id="JBHRTP010000078">
    <property type="protein sequence ID" value="MFC3110467.1"/>
    <property type="molecule type" value="Genomic_DNA"/>
</dbReference>
<dbReference type="Proteomes" id="UP001595530">
    <property type="component" value="Unassembled WGS sequence"/>
</dbReference>
<evidence type="ECO:0008006" key="3">
    <source>
        <dbReference type="Google" id="ProtNLM"/>
    </source>
</evidence>
<protein>
    <recommendedName>
        <fullName evidence="3">IS4 family transposase</fullName>
    </recommendedName>
</protein>
<gene>
    <name evidence="1" type="ORF">ACFOFO_21285</name>
</gene>
<comment type="caution">
    <text evidence="1">The sequence shown here is derived from an EMBL/GenBank/DDBJ whole genome shotgun (WGS) entry which is preliminary data.</text>
</comment>
<dbReference type="RefSeq" id="WP_390332775.1">
    <property type="nucleotide sequence ID" value="NZ_JBHRTP010000078.1"/>
</dbReference>
<accession>A0ABV7F680</accession>
<name>A0ABV7F680_9BURK</name>